<proteinExistence type="predicted"/>
<dbReference type="PANTHER" id="PTHR37314:SF4">
    <property type="entry name" value="UPF0700 TRANSMEMBRANE PROTEIN YOAK"/>
    <property type="match status" value="1"/>
</dbReference>
<organism evidence="3 5">
    <name type="scientific">Mycobacterium intracellulare subsp. chimaera</name>
    <dbReference type="NCBI Taxonomy" id="222805"/>
    <lineage>
        <taxon>Bacteria</taxon>
        <taxon>Bacillati</taxon>
        <taxon>Actinomycetota</taxon>
        <taxon>Actinomycetes</taxon>
        <taxon>Mycobacteriales</taxon>
        <taxon>Mycobacteriaceae</taxon>
        <taxon>Mycobacterium</taxon>
        <taxon>Mycobacterium avium complex (MAC)</taxon>
    </lineage>
</organism>
<reference evidence="4 6" key="3">
    <citation type="submission" date="2023-06" db="EMBL/GenBank/DDBJ databases">
        <title>Itaconate inhibition of nontuberculous mycobacteria.</title>
        <authorList>
            <person name="Breen P."/>
            <person name="Zimbric M."/>
            <person name="Caverly L."/>
        </authorList>
    </citation>
    <scope>NUCLEOTIDE SEQUENCE [LARGE SCALE GENOMIC DNA]</scope>
    <source>
        <strain evidence="4 6">FLAC1071</strain>
    </source>
</reference>
<dbReference type="Proteomes" id="UP000198286">
    <property type="component" value="Chromosome"/>
</dbReference>
<name>A0A7U5MJ49_MYCIT</name>
<reference evidence="6" key="2">
    <citation type="submission" date="2023-06" db="EMBL/GenBank/DDBJ databases">
        <title>Itaconate inhibition of nontuberculous mycobacteria.</title>
        <authorList>
            <person name="Spilker T."/>
        </authorList>
    </citation>
    <scope>NUCLEOTIDE SEQUENCE [LARGE SCALE GENOMIC DNA]</scope>
    <source>
        <strain evidence="6">FLAC1071</strain>
    </source>
</reference>
<sequence>MAQTIDAPARDPRALVLGYIGALAAIAGYINSVALLVWAFPVGNLTALTTKVGMHTTNPLLYSGRMIAVIVVGFLAGVMGAGAVLASARSYTGPRHAAVLLAEAVLLVAAAGIEHPLVRAPLAAAACGMQNGMTSGFPGMAIRTTHFTGTITDLGLLMARGYRHGVDKWKAAVLATTVVLFVVGAAVGVIFGGRIGDHALVPAAVACLAVAVASVLHGRRRRAVAAHAVTPEPSYVRPGGSQPLVDKATYPEGNRPAAADKTSP</sequence>
<dbReference type="Pfam" id="PF06912">
    <property type="entry name" value="DUF1275"/>
    <property type="match status" value="1"/>
</dbReference>
<accession>A0A7U5MJ49</accession>
<evidence type="ECO:0000313" key="5">
    <source>
        <dbReference type="Proteomes" id="UP000198286"/>
    </source>
</evidence>
<feature type="transmembrane region" description="Helical" evidence="2">
    <location>
        <begin position="199"/>
        <end position="216"/>
    </location>
</feature>
<dbReference type="RefSeq" id="WP_089152393.1">
    <property type="nucleotide sequence ID" value="NZ_CP015267.1"/>
</dbReference>
<evidence type="ECO:0000313" key="3">
    <source>
        <dbReference type="EMBL" id="ASL14436.1"/>
    </source>
</evidence>
<feature type="region of interest" description="Disordered" evidence="1">
    <location>
        <begin position="232"/>
        <end position="264"/>
    </location>
</feature>
<protein>
    <submittedName>
        <fullName evidence="3">Putative membrane protein</fullName>
    </submittedName>
    <submittedName>
        <fullName evidence="4">YoaK family protein</fullName>
    </submittedName>
</protein>
<dbReference type="InterPro" id="IPR010699">
    <property type="entry name" value="DUF1275"/>
</dbReference>
<dbReference type="PANTHER" id="PTHR37314">
    <property type="entry name" value="SLR0142 PROTEIN"/>
    <property type="match status" value="1"/>
</dbReference>
<keyword evidence="2" id="KW-0472">Membrane</keyword>
<reference evidence="3 5" key="1">
    <citation type="journal article" date="2017" name="Lancet Infect. Dis.">
        <title>Global outbreak of severe Mycobacterium chimaera disease after cardiac surgery: a molecular epidemiological study.</title>
        <authorList>
            <person name="van Ingen J."/>
            <person name="Kohl T."/>
            <person name="Kranzer K."/>
            <person name="Hasse B."/>
            <person name="Keller P."/>
            <person name="Szafranska A."/>
            <person name="Hillemann D."/>
            <person name="Chand M."/>
            <person name="Schreiber P."/>
            <person name="Sommerstein R."/>
            <person name="Berger C."/>
            <person name="Genoni M."/>
            <person name="Ruegg C."/>
            <person name="Troillet N."/>
            <person name="Widmer A.F."/>
            <person name="Becker S.L."/>
            <person name="Herrmann M."/>
            <person name="Eckmanns T."/>
            <person name="Haller S."/>
            <person name="Hoeller C."/>
            <person name="Debast S.B."/>
            <person name="Wolfhagen M.J."/>
            <person name="Hopman J."/>
            <person name="Kluytmans J."/>
            <person name="Langelaar M."/>
            <person name="Notermans D.W."/>
            <person name="ten Oever J."/>
            <person name="van den Barselaar P."/>
            <person name="Vonk A.B.A."/>
            <person name="Vos M.C."/>
            <person name="Ahmed N."/>
            <person name="Brown T."/>
            <person name="Crook D."/>
            <person name="Lamagni T."/>
            <person name="Phin N."/>
            <person name="Smith E.G."/>
            <person name="Zambon M."/>
            <person name="Serr A."/>
            <person name="Goetting T."/>
            <person name="Ebner W."/>
            <person name="Thuermer A."/>
            <person name="Utpatel C."/>
            <person name="Sproer C."/>
            <person name="Bunk B."/>
            <person name="Nubel U."/>
            <person name="Bloemberg G."/>
            <person name="Bottger E."/>
            <person name="Niemann S."/>
            <person name="Wagner D."/>
            <person name="Sax H."/>
        </authorList>
    </citation>
    <scope>NUCLEOTIDE SEQUENCE [LARGE SCALE GENOMIC DNA]</scope>
    <source>
        <strain evidence="3 5">ZUERICH-2</strain>
    </source>
</reference>
<keyword evidence="2" id="KW-0812">Transmembrane</keyword>
<reference evidence="4" key="4">
    <citation type="submission" date="2023-06" db="EMBL/GenBank/DDBJ databases">
        <authorList>
            <person name="Spilker T."/>
        </authorList>
    </citation>
    <scope>NUCLEOTIDE SEQUENCE</scope>
    <source>
        <strain evidence="4">FLAC1071</strain>
    </source>
</reference>
<evidence type="ECO:0000313" key="4">
    <source>
        <dbReference type="EMBL" id="MDM3930446.1"/>
    </source>
</evidence>
<evidence type="ECO:0000256" key="1">
    <source>
        <dbReference type="SAM" id="MobiDB-lite"/>
    </source>
</evidence>
<feature type="transmembrane region" description="Helical" evidence="2">
    <location>
        <begin position="171"/>
        <end position="193"/>
    </location>
</feature>
<evidence type="ECO:0000256" key="2">
    <source>
        <dbReference type="SAM" id="Phobius"/>
    </source>
</evidence>
<evidence type="ECO:0000313" key="6">
    <source>
        <dbReference type="Proteomes" id="UP001529272"/>
    </source>
</evidence>
<gene>
    <name evidence="3" type="ORF">MYCOZU2_02017</name>
    <name evidence="4" type="ORF">QRB35_31510</name>
</gene>
<feature type="transmembrane region" description="Helical" evidence="2">
    <location>
        <begin position="60"/>
        <end position="85"/>
    </location>
</feature>
<dbReference type="EMBL" id="JASZZX010000085">
    <property type="protein sequence ID" value="MDM3930446.1"/>
    <property type="molecule type" value="Genomic_DNA"/>
</dbReference>
<keyword evidence="2" id="KW-1133">Transmembrane helix</keyword>
<feature type="transmembrane region" description="Helical" evidence="2">
    <location>
        <begin position="16"/>
        <end position="40"/>
    </location>
</feature>
<dbReference type="EMBL" id="CP015267">
    <property type="protein sequence ID" value="ASL14436.1"/>
    <property type="molecule type" value="Genomic_DNA"/>
</dbReference>
<dbReference type="Proteomes" id="UP001529272">
    <property type="component" value="Unassembled WGS sequence"/>
</dbReference>
<keyword evidence="6" id="KW-1185">Reference proteome</keyword>
<dbReference type="AlphaFoldDB" id="A0A7U5MJ49"/>